<name>I2FW55_USTHO</name>
<dbReference type="HOGENOM" id="CLU_1273101_0_0_1"/>
<organism evidence="1 2">
    <name type="scientific">Ustilago hordei</name>
    <name type="common">Barley covered smut fungus</name>
    <dbReference type="NCBI Taxonomy" id="120017"/>
    <lineage>
        <taxon>Eukaryota</taxon>
        <taxon>Fungi</taxon>
        <taxon>Dikarya</taxon>
        <taxon>Basidiomycota</taxon>
        <taxon>Ustilaginomycotina</taxon>
        <taxon>Ustilaginomycetes</taxon>
        <taxon>Ustilaginales</taxon>
        <taxon>Ustilaginaceae</taxon>
        <taxon>Ustilago</taxon>
    </lineage>
</organism>
<proteinExistence type="predicted"/>
<comment type="caution">
    <text evidence="1">The sequence shown here is derived from an EMBL/GenBank/DDBJ whole genome shotgun (WGS) entry which is preliminary data.</text>
</comment>
<accession>I2FW55</accession>
<evidence type="ECO:0000313" key="1">
    <source>
        <dbReference type="EMBL" id="CCF51148.1"/>
    </source>
</evidence>
<dbReference type="Proteomes" id="UP000006174">
    <property type="component" value="Unassembled WGS sequence"/>
</dbReference>
<reference evidence="1 2" key="1">
    <citation type="journal article" date="2012" name="Plant Cell">
        <title>Genome comparison of barley and maize smut fungi reveals targeted loss of RNA silencing components and species-specific presence of transposable elements.</title>
        <authorList>
            <person name="Laurie J.D."/>
            <person name="Ali S."/>
            <person name="Linning R."/>
            <person name="Mannhaupt G."/>
            <person name="Wong P."/>
            <person name="Gueldener U."/>
            <person name="Muensterkoetter M."/>
            <person name="Moore R."/>
            <person name="Kahmann R."/>
            <person name="Bakkeren G."/>
            <person name="Schirawski J."/>
        </authorList>
    </citation>
    <scope>NUCLEOTIDE SEQUENCE [LARGE SCALE GENOMIC DNA]</scope>
    <source>
        <strain evidence="2">Uh4875-4</strain>
    </source>
</reference>
<sequence length="217" mass="23984">MCGNYYGRQWMPANKDQAISRSSRTITMGIQHSKTGHIIHHQNLSKIHVKSDQQCMECSDSHIEVPEPNDWEDQAYIWTNLLLCTLAQTGHQTLPMDAGVHQGQLHTCMGVCVIGSRGQVYCHIGGNKRSTVLLLSTQGFRSQRGQAITTHRQPRMHSDHVQEGDVDIDFVRTASNVADILTKPLKGVEKTQLAKLIGLEMSSGGGVKDTTKISKVA</sequence>
<protein>
    <submittedName>
        <fullName evidence="1">Uncharacterized protein</fullName>
    </submittedName>
</protein>
<dbReference type="EMBL" id="CAGI01000161">
    <property type="protein sequence ID" value="CCF51148.1"/>
    <property type="molecule type" value="Genomic_DNA"/>
</dbReference>
<dbReference type="AlphaFoldDB" id="I2FW55"/>
<gene>
    <name evidence="1" type="ORF">UHOR_14805</name>
</gene>
<evidence type="ECO:0000313" key="2">
    <source>
        <dbReference type="Proteomes" id="UP000006174"/>
    </source>
</evidence>
<keyword evidence="2" id="KW-1185">Reference proteome</keyword>